<feature type="transmembrane region" description="Helical" evidence="7">
    <location>
        <begin position="55"/>
        <end position="78"/>
    </location>
</feature>
<comment type="subcellular location">
    <subcellularLocation>
        <location evidence="1 7">Cell membrane</location>
        <topology evidence="1 7">Multi-pass membrane protein</topology>
    </subcellularLocation>
</comment>
<keyword evidence="3 7" id="KW-1003">Cell membrane</keyword>
<keyword evidence="5 7" id="KW-1133">Transmembrane helix</keyword>
<dbReference type="PANTHER" id="PTHR30353:SF0">
    <property type="entry name" value="TRANSMEMBRANE PROTEIN"/>
    <property type="match status" value="1"/>
</dbReference>
<dbReference type="PANTHER" id="PTHR30353">
    <property type="entry name" value="INNER MEMBRANE PROTEIN DEDA-RELATED"/>
    <property type="match status" value="1"/>
</dbReference>
<feature type="transmembrane region" description="Helical" evidence="7">
    <location>
        <begin position="12"/>
        <end position="35"/>
    </location>
</feature>
<keyword evidence="6 7" id="KW-0472">Membrane</keyword>
<dbReference type="Proteomes" id="UP000591626">
    <property type="component" value="Unassembled WGS sequence"/>
</dbReference>
<evidence type="ECO:0000259" key="8">
    <source>
        <dbReference type="Pfam" id="PF09335"/>
    </source>
</evidence>
<dbReference type="InterPro" id="IPR032816">
    <property type="entry name" value="VTT_dom"/>
</dbReference>
<organism evidence="9 10">
    <name type="scientific">Corynebacterium coyleae</name>
    <dbReference type="NCBI Taxonomy" id="53374"/>
    <lineage>
        <taxon>Bacteria</taxon>
        <taxon>Bacillati</taxon>
        <taxon>Actinomycetota</taxon>
        <taxon>Actinomycetes</taxon>
        <taxon>Mycobacteriales</taxon>
        <taxon>Corynebacteriaceae</taxon>
        <taxon>Corynebacterium</taxon>
    </lineage>
</organism>
<evidence type="ECO:0000256" key="6">
    <source>
        <dbReference type="ARBA" id="ARBA00023136"/>
    </source>
</evidence>
<evidence type="ECO:0000256" key="3">
    <source>
        <dbReference type="ARBA" id="ARBA00022475"/>
    </source>
</evidence>
<dbReference type="AlphaFoldDB" id="A0AAP6XJ98"/>
<comment type="similarity">
    <text evidence="2 7">Belongs to the DedA family.</text>
</comment>
<gene>
    <name evidence="9" type="ORF">HC138_04430</name>
</gene>
<evidence type="ECO:0000256" key="2">
    <source>
        <dbReference type="ARBA" id="ARBA00010792"/>
    </source>
</evidence>
<accession>A0AAP6XJ98</accession>
<evidence type="ECO:0000256" key="7">
    <source>
        <dbReference type="RuleBase" id="RU367016"/>
    </source>
</evidence>
<dbReference type="RefSeq" id="WP_070421536.1">
    <property type="nucleotide sequence ID" value="NZ_JAAUVV010000006.1"/>
</dbReference>
<proteinExistence type="inferred from homology"/>
<name>A0AAP6XJ98_9CORY</name>
<feature type="transmembrane region" description="Helical" evidence="7">
    <location>
        <begin position="169"/>
        <end position="188"/>
    </location>
</feature>
<comment type="caution">
    <text evidence="9">The sequence shown here is derived from an EMBL/GenBank/DDBJ whole genome shotgun (WGS) entry which is preliminary data.</text>
</comment>
<evidence type="ECO:0000256" key="4">
    <source>
        <dbReference type="ARBA" id="ARBA00022692"/>
    </source>
</evidence>
<dbReference type="Pfam" id="PF09335">
    <property type="entry name" value="VTT_dom"/>
    <property type="match status" value="1"/>
</dbReference>
<dbReference type="EMBL" id="JAAUVV010000006">
    <property type="protein sequence ID" value="NJJ03610.1"/>
    <property type="molecule type" value="Genomic_DNA"/>
</dbReference>
<dbReference type="GO" id="GO:0005886">
    <property type="term" value="C:plasma membrane"/>
    <property type="evidence" value="ECO:0007669"/>
    <property type="project" value="UniProtKB-SubCell"/>
</dbReference>
<feature type="domain" description="VTT" evidence="8">
    <location>
        <begin position="35"/>
        <end position="160"/>
    </location>
</feature>
<keyword evidence="4 7" id="KW-0812">Transmembrane</keyword>
<evidence type="ECO:0000313" key="10">
    <source>
        <dbReference type="Proteomes" id="UP000591626"/>
    </source>
</evidence>
<evidence type="ECO:0000256" key="5">
    <source>
        <dbReference type="ARBA" id="ARBA00022989"/>
    </source>
</evidence>
<reference evidence="9 10" key="1">
    <citation type="submission" date="2020-03" db="EMBL/GenBank/DDBJ databases">
        <title>Draft genome sequences of bacterial isolates from the female urobiome.</title>
        <authorList>
            <person name="Miller-Ensminger T."/>
            <person name="Wolfe A.J."/>
            <person name="Putonti C."/>
        </authorList>
    </citation>
    <scope>NUCLEOTIDE SEQUENCE [LARGE SCALE GENOMIC DNA]</scope>
    <source>
        <strain evidence="9 10">UMB8490</strain>
    </source>
</reference>
<evidence type="ECO:0000313" key="9">
    <source>
        <dbReference type="EMBL" id="NJJ03610.1"/>
    </source>
</evidence>
<dbReference type="InterPro" id="IPR032818">
    <property type="entry name" value="DedA-like"/>
</dbReference>
<feature type="transmembrane region" description="Helical" evidence="7">
    <location>
        <begin position="140"/>
        <end position="163"/>
    </location>
</feature>
<evidence type="ECO:0000256" key="1">
    <source>
        <dbReference type="ARBA" id="ARBA00004651"/>
    </source>
</evidence>
<sequence>MVDSLIEFLHTLMGLPIFYPLVVLLIVSDALAPVVPSETVLNLAGAFSASRGVPNVWGVIIAAIIGAIIGDNICFALGAKLIHRVDRLDPDSKAGQAITWVRANMNRGAGAMIIVARFLPWARWVATIVLGSVRYNWFKFFFFDTIGVILWACLSVGMGYLGGTLLQQYPLLGMVLGVVLGSLVGFVIQKLQNQIFERSDIRRGISAV</sequence>
<protein>
    <submittedName>
        <fullName evidence="9">DedA family protein</fullName>
    </submittedName>
</protein>